<reference evidence="2 3" key="1">
    <citation type="submission" date="2019-07" db="EMBL/GenBank/DDBJ databases">
        <authorList>
            <person name="Park Y.J."/>
            <person name="Jeong S.E."/>
            <person name="Jung H.S."/>
        </authorList>
    </citation>
    <scope>NUCLEOTIDE SEQUENCE [LARGE SCALE GENOMIC DNA]</scope>
    <source>
        <strain evidence="3">P16(2019)</strain>
    </source>
</reference>
<keyword evidence="1" id="KW-0472">Membrane</keyword>
<dbReference type="AlphaFoldDB" id="A0A553ZW59"/>
<protein>
    <submittedName>
        <fullName evidence="2">Uncharacterized protein</fullName>
    </submittedName>
</protein>
<accession>A0A553ZW59</accession>
<comment type="caution">
    <text evidence="2">The sequence shown here is derived from an EMBL/GenBank/DDBJ whole genome shotgun (WGS) entry which is preliminary data.</text>
</comment>
<keyword evidence="1" id="KW-1133">Transmembrane helix</keyword>
<feature type="transmembrane region" description="Helical" evidence="1">
    <location>
        <begin position="34"/>
        <end position="50"/>
    </location>
</feature>
<keyword evidence="1" id="KW-0812">Transmembrane</keyword>
<feature type="transmembrane region" description="Helical" evidence="1">
    <location>
        <begin position="62"/>
        <end position="83"/>
    </location>
</feature>
<dbReference type="EMBL" id="VLXZ01000009">
    <property type="protein sequence ID" value="TSB45714.1"/>
    <property type="molecule type" value="Genomic_DNA"/>
</dbReference>
<evidence type="ECO:0000313" key="2">
    <source>
        <dbReference type="EMBL" id="TSB45714.1"/>
    </source>
</evidence>
<dbReference type="Proteomes" id="UP000318521">
    <property type="component" value="Unassembled WGS sequence"/>
</dbReference>
<keyword evidence="3" id="KW-1185">Reference proteome</keyword>
<dbReference type="RefSeq" id="WP_143849497.1">
    <property type="nucleotide sequence ID" value="NZ_VLXZ01000009.1"/>
</dbReference>
<gene>
    <name evidence="2" type="ORF">FN960_14600</name>
</gene>
<evidence type="ECO:0000313" key="3">
    <source>
        <dbReference type="Proteomes" id="UP000318521"/>
    </source>
</evidence>
<name>A0A553ZW59_9BACI</name>
<proteinExistence type="predicted"/>
<sequence>MILEHKKEAATGTLSRVATAHLQKKIIYKRRKQAIGLILYAAGALAFEYYSRMLVPRETMPILYLIMSFIRSTVYLCLGFYLYNFFFPN</sequence>
<organism evidence="2 3">
    <name type="scientific">Alkalicoccobacillus porphyridii</name>
    <dbReference type="NCBI Taxonomy" id="2597270"/>
    <lineage>
        <taxon>Bacteria</taxon>
        <taxon>Bacillati</taxon>
        <taxon>Bacillota</taxon>
        <taxon>Bacilli</taxon>
        <taxon>Bacillales</taxon>
        <taxon>Bacillaceae</taxon>
        <taxon>Alkalicoccobacillus</taxon>
    </lineage>
</organism>
<evidence type="ECO:0000256" key="1">
    <source>
        <dbReference type="SAM" id="Phobius"/>
    </source>
</evidence>